<sequence>MAPETASSQISHVAPLHSLPSQAKGGWHLETLYHSNASKPIGSDAHLKLHSTLKFPSLIVGWNRKLHSTPLTPSLIVGWHLKLYSTPQISKPHSRMAPETAFHSSNFQAS</sequence>
<name>A0A4Y2HDE7_ARAVE</name>
<dbReference type="AlphaFoldDB" id="A0A4Y2HDE7"/>
<comment type="caution">
    <text evidence="2">The sequence shown here is derived from an EMBL/GenBank/DDBJ whole genome shotgun (WGS) entry which is preliminary data.</text>
</comment>
<gene>
    <name evidence="2" type="ORF">AVEN_67186_1</name>
</gene>
<keyword evidence="3" id="KW-1185">Reference proteome</keyword>
<organism evidence="2 3">
    <name type="scientific">Araneus ventricosus</name>
    <name type="common">Orbweaver spider</name>
    <name type="synonym">Epeira ventricosa</name>
    <dbReference type="NCBI Taxonomy" id="182803"/>
    <lineage>
        <taxon>Eukaryota</taxon>
        <taxon>Metazoa</taxon>
        <taxon>Ecdysozoa</taxon>
        <taxon>Arthropoda</taxon>
        <taxon>Chelicerata</taxon>
        <taxon>Arachnida</taxon>
        <taxon>Araneae</taxon>
        <taxon>Araneomorphae</taxon>
        <taxon>Entelegynae</taxon>
        <taxon>Araneoidea</taxon>
        <taxon>Araneidae</taxon>
        <taxon>Araneus</taxon>
    </lineage>
</organism>
<proteinExistence type="predicted"/>
<accession>A0A4Y2HDE7</accession>
<protein>
    <submittedName>
        <fullName evidence="2">Uncharacterized protein</fullName>
    </submittedName>
</protein>
<evidence type="ECO:0000313" key="2">
    <source>
        <dbReference type="EMBL" id="GBM63316.1"/>
    </source>
</evidence>
<reference evidence="2 3" key="1">
    <citation type="journal article" date="2019" name="Sci. Rep.">
        <title>Orb-weaving spider Araneus ventricosus genome elucidates the spidroin gene catalogue.</title>
        <authorList>
            <person name="Kono N."/>
            <person name="Nakamura H."/>
            <person name="Ohtoshi R."/>
            <person name="Moran D.A.P."/>
            <person name="Shinohara A."/>
            <person name="Yoshida Y."/>
            <person name="Fujiwara M."/>
            <person name="Mori M."/>
            <person name="Tomita M."/>
            <person name="Arakawa K."/>
        </authorList>
    </citation>
    <scope>NUCLEOTIDE SEQUENCE [LARGE SCALE GENOMIC DNA]</scope>
</reference>
<evidence type="ECO:0000256" key="1">
    <source>
        <dbReference type="SAM" id="MobiDB-lite"/>
    </source>
</evidence>
<evidence type="ECO:0000313" key="3">
    <source>
        <dbReference type="Proteomes" id="UP000499080"/>
    </source>
</evidence>
<dbReference type="Proteomes" id="UP000499080">
    <property type="component" value="Unassembled WGS sequence"/>
</dbReference>
<feature type="region of interest" description="Disordered" evidence="1">
    <location>
        <begin position="90"/>
        <end position="110"/>
    </location>
</feature>
<dbReference type="EMBL" id="BGPR01102503">
    <property type="protein sequence ID" value="GBM63316.1"/>
    <property type="molecule type" value="Genomic_DNA"/>
</dbReference>